<keyword evidence="4 6" id="KW-0862">Zinc</keyword>
<evidence type="ECO:0000256" key="6">
    <source>
        <dbReference type="RuleBase" id="RU367011"/>
    </source>
</evidence>
<evidence type="ECO:0000256" key="1">
    <source>
        <dbReference type="ARBA" id="ARBA00002904"/>
    </source>
</evidence>
<gene>
    <name evidence="8" type="ORF">O3G_MSEX005383</name>
</gene>
<feature type="chain" id="PRO_5038157541" description="Carbonic anhydrase" evidence="6">
    <location>
        <begin position="23"/>
        <end position="324"/>
    </location>
</feature>
<keyword evidence="9" id="KW-1185">Reference proteome</keyword>
<sequence>MSAMSSNTIFLVAPLFIRDVSSQLEWSYSYQTQWPGACKTGKQQSPINIMSRQAVFDKEEGHIHGPLVLRGYRDVTVTSVNNGHTLRWDAVPDLVAPVMSGGPLSGNYTFMQFHLHWLSEHAIDGMKYPLEIHMVHMKTGLTVDEAVLRPDGLAVIGVMCEIYSKNEESEHALEEIMPAVPGLIDPQARMAEPTSIDLTRLLSPDPQSYYTYHGSLTTPLCQEAVTWIVMDKPITISDDQYQEITKADVGGRDNYRSLQPVNRVVYRSLASCSSIIAPSLIGTLFAIVHCLSSTFGAGVNKGICLIGNFKRRLFGDSVKQCAKL</sequence>
<dbReference type="GO" id="GO:0008270">
    <property type="term" value="F:zinc ion binding"/>
    <property type="evidence" value="ECO:0007669"/>
    <property type="project" value="UniProtKB-UniRule"/>
</dbReference>
<dbReference type="SMART" id="SM01057">
    <property type="entry name" value="Carb_anhydrase"/>
    <property type="match status" value="1"/>
</dbReference>
<keyword evidence="3 6" id="KW-0479">Metal-binding</keyword>
<feature type="signal peptide" evidence="6">
    <location>
        <begin position="1"/>
        <end position="22"/>
    </location>
</feature>
<dbReference type="Pfam" id="PF00194">
    <property type="entry name" value="Carb_anhydrase"/>
    <property type="match status" value="1"/>
</dbReference>
<evidence type="ECO:0000313" key="9">
    <source>
        <dbReference type="Proteomes" id="UP000791440"/>
    </source>
</evidence>
<dbReference type="InterPro" id="IPR018338">
    <property type="entry name" value="Carbonic_anhydrase_a-class_CS"/>
</dbReference>
<evidence type="ECO:0000256" key="5">
    <source>
        <dbReference type="ARBA" id="ARBA00048348"/>
    </source>
</evidence>
<comment type="catalytic activity">
    <reaction evidence="5 6">
        <text>hydrogencarbonate + H(+) = CO2 + H2O</text>
        <dbReference type="Rhea" id="RHEA:10748"/>
        <dbReference type="ChEBI" id="CHEBI:15377"/>
        <dbReference type="ChEBI" id="CHEBI:15378"/>
        <dbReference type="ChEBI" id="CHEBI:16526"/>
        <dbReference type="ChEBI" id="CHEBI:17544"/>
        <dbReference type="EC" id="4.2.1.1"/>
    </reaction>
</comment>
<evidence type="ECO:0000256" key="3">
    <source>
        <dbReference type="ARBA" id="ARBA00022723"/>
    </source>
</evidence>
<comment type="function">
    <text evidence="1 6">Reversible hydration of carbon dioxide.</text>
</comment>
<comment type="caution">
    <text evidence="8">The sequence shown here is derived from an EMBL/GenBank/DDBJ whole genome shotgun (WGS) entry which is preliminary data.</text>
</comment>
<dbReference type="PROSITE" id="PS00162">
    <property type="entry name" value="ALPHA_CA_1"/>
    <property type="match status" value="1"/>
</dbReference>
<keyword evidence="6" id="KW-0732">Signal</keyword>
<accession>A0A921YZI3</accession>
<dbReference type="CDD" id="cd00326">
    <property type="entry name" value="alpha_CA"/>
    <property type="match status" value="1"/>
</dbReference>
<protein>
    <recommendedName>
        <fullName evidence="6">Carbonic anhydrase</fullName>
        <ecNumber evidence="6">4.2.1.1</ecNumber>
    </recommendedName>
</protein>
<evidence type="ECO:0000313" key="8">
    <source>
        <dbReference type="EMBL" id="KAG6448226.1"/>
    </source>
</evidence>
<reference evidence="8" key="1">
    <citation type="journal article" date="2016" name="Insect Biochem. Mol. Biol.">
        <title>Multifaceted biological insights from a draft genome sequence of the tobacco hornworm moth, Manduca sexta.</title>
        <authorList>
            <person name="Kanost M.R."/>
            <person name="Arrese E.L."/>
            <person name="Cao X."/>
            <person name="Chen Y.R."/>
            <person name="Chellapilla S."/>
            <person name="Goldsmith M.R."/>
            <person name="Grosse-Wilde E."/>
            <person name="Heckel D.G."/>
            <person name="Herndon N."/>
            <person name="Jiang H."/>
            <person name="Papanicolaou A."/>
            <person name="Qu J."/>
            <person name="Soulages J.L."/>
            <person name="Vogel H."/>
            <person name="Walters J."/>
            <person name="Waterhouse R.M."/>
            <person name="Ahn S.J."/>
            <person name="Almeida F.C."/>
            <person name="An C."/>
            <person name="Aqrawi P."/>
            <person name="Bretschneider A."/>
            <person name="Bryant W.B."/>
            <person name="Bucks S."/>
            <person name="Chao H."/>
            <person name="Chevignon G."/>
            <person name="Christen J.M."/>
            <person name="Clarke D.F."/>
            <person name="Dittmer N.T."/>
            <person name="Ferguson L.C.F."/>
            <person name="Garavelou S."/>
            <person name="Gordon K.H.J."/>
            <person name="Gunaratna R.T."/>
            <person name="Han Y."/>
            <person name="Hauser F."/>
            <person name="He Y."/>
            <person name="Heidel-Fischer H."/>
            <person name="Hirsh A."/>
            <person name="Hu Y."/>
            <person name="Jiang H."/>
            <person name="Kalra D."/>
            <person name="Klinner C."/>
            <person name="Konig C."/>
            <person name="Kovar C."/>
            <person name="Kroll A.R."/>
            <person name="Kuwar S.S."/>
            <person name="Lee S.L."/>
            <person name="Lehman R."/>
            <person name="Li K."/>
            <person name="Li Z."/>
            <person name="Liang H."/>
            <person name="Lovelace S."/>
            <person name="Lu Z."/>
            <person name="Mansfield J.H."/>
            <person name="McCulloch K.J."/>
            <person name="Mathew T."/>
            <person name="Morton B."/>
            <person name="Muzny D.M."/>
            <person name="Neunemann D."/>
            <person name="Ongeri F."/>
            <person name="Pauchet Y."/>
            <person name="Pu L.L."/>
            <person name="Pyrousis I."/>
            <person name="Rao X.J."/>
            <person name="Redding A."/>
            <person name="Roesel C."/>
            <person name="Sanchez-Gracia A."/>
            <person name="Schaack S."/>
            <person name="Shukla A."/>
            <person name="Tetreau G."/>
            <person name="Wang Y."/>
            <person name="Xiong G.H."/>
            <person name="Traut W."/>
            <person name="Walsh T.K."/>
            <person name="Worley K.C."/>
            <person name="Wu D."/>
            <person name="Wu W."/>
            <person name="Wu Y.Q."/>
            <person name="Zhang X."/>
            <person name="Zou Z."/>
            <person name="Zucker H."/>
            <person name="Briscoe A.D."/>
            <person name="Burmester T."/>
            <person name="Clem R.J."/>
            <person name="Feyereisen R."/>
            <person name="Grimmelikhuijzen C.J.P."/>
            <person name="Hamodrakas S.J."/>
            <person name="Hansson B.S."/>
            <person name="Huguet E."/>
            <person name="Jermiin L.S."/>
            <person name="Lan Q."/>
            <person name="Lehman H.K."/>
            <person name="Lorenzen M."/>
            <person name="Merzendorfer H."/>
            <person name="Michalopoulos I."/>
            <person name="Morton D.B."/>
            <person name="Muthukrishnan S."/>
            <person name="Oakeshott J.G."/>
            <person name="Palmer W."/>
            <person name="Park Y."/>
            <person name="Passarelli A.L."/>
            <person name="Rozas J."/>
            <person name="Schwartz L.M."/>
            <person name="Smith W."/>
            <person name="Southgate A."/>
            <person name="Vilcinskas A."/>
            <person name="Vogt R."/>
            <person name="Wang P."/>
            <person name="Werren J."/>
            <person name="Yu X.Q."/>
            <person name="Zhou J.J."/>
            <person name="Brown S.J."/>
            <person name="Scherer S.E."/>
            <person name="Richards S."/>
            <person name="Blissard G.W."/>
        </authorList>
    </citation>
    <scope>NUCLEOTIDE SEQUENCE</scope>
</reference>
<dbReference type="PANTHER" id="PTHR18952">
    <property type="entry name" value="CARBONIC ANHYDRASE"/>
    <property type="match status" value="1"/>
</dbReference>
<proteinExistence type="inferred from homology"/>
<dbReference type="AlphaFoldDB" id="A0A921YZI3"/>
<evidence type="ECO:0000259" key="7">
    <source>
        <dbReference type="PROSITE" id="PS51144"/>
    </source>
</evidence>
<dbReference type="PROSITE" id="PS51144">
    <property type="entry name" value="ALPHA_CA_2"/>
    <property type="match status" value="1"/>
</dbReference>
<organism evidence="8 9">
    <name type="scientific">Manduca sexta</name>
    <name type="common">Tobacco hawkmoth</name>
    <name type="synonym">Tobacco hornworm</name>
    <dbReference type="NCBI Taxonomy" id="7130"/>
    <lineage>
        <taxon>Eukaryota</taxon>
        <taxon>Metazoa</taxon>
        <taxon>Ecdysozoa</taxon>
        <taxon>Arthropoda</taxon>
        <taxon>Hexapoda</taxon>
        <taxon>Insecta</taxon>
        <taxon>Pterygota</taxon>
        <taxon>Neoptera</taxon>
        <taxon>Endopterygota</taxon>
        <taxon>Lepidoptera</taxon>
        <taxon>Glossata</taxon>
        <taxon>Ditrysia</taxon>
        <taxon>Bombycoidea</taxon>
        <taxon>Sphingidae</taxon>
        <taxon>Sphinginae</taxon>
        <taxon>Sphingini</taxon>
        <taxon>Manduca</taxon>
    </lineage>
</organism>
<comment type="cofactor">
    <cofactor evidence="6">
        <name>Zn(2+)</name>
        <dbReference type="ChEBI" id="CHEBI:29105"/>
    </cofactor>
</comment>
<dbReference type="PANTHER" id="PTHR18952:SF265">
    <property type="entry name" value="CARBONIC ANHYDRASE"/>
    <property type="match status" value="1"/>
</dbReference>
<evidence type="ECO:0000256" key="2">
    <source>
        <dbReference type="ARBA" id="ARBA00010718"/>
    </source>
</evidence>
<evidence type="ECO:0000256" key="4">
    <source>
        <dbReference type="ARBA" id="ARBA00022833"/>
    </source>
</evidence>
<dbReference type="EMBL" id="JH668354">
    <property type="protein sequence ID" value="KAG6448226.1"/>
    <property type="molecule type" value="Genomic_DNA"/>
</dbReference>
<name>A0A921YZI3_MANSE</name>
<keyword evidence="6" id="KW-0456">Lyase</keyword>
<feature type="domain" description="Alpha-carbonic anhydrase" evidence="7">
    <location>
        <begin position="24"/>
        <end position="269"/>
    </location>
</feature>
<dbReference type="InterPro" id="IPR001148">
    <property type="entry name" value="CA_dom"/>
</dbReference>
<reference evidence="8" key="2">
    <citation type="submission" date="2020-12" db="EMBL/GenBank/DDBJ databases">
        <authorList>
            <person name="Kanost M."/>
        </authorList>
    </citation>
    <scope>NUCLEOTIDE SEQUENCE</scope>
</reference>
<dbReference type="GO" id="GO:0004089">
    <property type="term" value="F:carbonate dehydratase activity"/>
    <property type="evidence" value="ECO:0007669"/>
    <property type="project" value="UniProtKB-UniRule"/>
</dbReference>
<dbReference type="EC" id="4.2.1.1" evidence="6"/>
<comment type="similarity">
    <text evidence="2 6">Belongs to the alpha-carbonic anhydrase family.</text>
</comment>
<dbReference type="Proteomes" id="UP000791440">
    <property type="component" value="Unassembled WGS sequence"/>
</dbReference>
<dbReference type="InterPro" id="IPR023561">
    <property type="entry name" value="Carbonic_anhydrase_a-class"/>
</dbReference>